<dbReference type="Proteomes" id="UP001152797">
    <property type="component" value="Unassembled WGS sequence"/>
</dbReference>
<gene>
    <name evidence="1" type="ORF">C1SCF055_LOCUS30935</name>
</gene>
<name>A0A9P1GCD6_9DINO</name>
<evidence type="ECO:0000313" key="1">
    <source>
        <dbReference type="EMBL" id="CAI4005188.1"/>
    </source>
</evidence>
<evidence type="ECO:0000313" key="3">
    <source>
        <dbReference type="Proteomes" id="UP001152797"/>
    </source>
</evidence>
<reference evidence="1" key="1">
    <citation type="submission" date="2022-10" db="EMBL/GenBank/DDBJ databases">
        <authorList>
            <person name="Chen Y."/>
            <person name="Dougan E. K."/>
            <person name="Chan C."/>
            <person name="Rhodes N."/>
            <person name="Thang M."/>
        </authorList>
    </citation>
    <scope>NUCLEOTIDE SEQUENCE</scope>
</reference>
<accession>A0A9P1GCD6</accession>
<dbReference type="EMBL" id="CAMXCT030003573">
    <property type="protein sequence ID" value="CAL4792500.1"/>
    <property type="molecule type" value="Genomic_DNA"/>
</dbReference>
<sequence length="149" mass="16914">MENVSAKVADPAMKVIVRGTFIEVTEELSEVNCKVSKRWARSKSMPLPELDTSKENEQLLELTARLCESPKTASDLALRHEVLQLVAEHGKLLPASQNEAERGILFANLCRRLKLSKKRLRRLVRPTDFQLRLDLTAHKEAVLLNNIVF</sequence>
<proteinExistence type="predicted"/>
<dbReference type="EMBL" id="CAMXCT020003573">
    <property type="protein sequence ID" value="CAL1158563.1"/>
    <property type="molecule type" value="Genomic_DNA"/>
</dbReference>
<protein>
    <submittedName>
        <fullName evidence="1">Uncharacterized protein</fullName>
    </submittedName>
</protein>
<dbReference type="AlphaFoldDB" id="A0A9P1GCD6"/>
<comment type="caution">
    <text evidence="1">The sequence shown here is derived from an EMBL/GenBank/DDBJ whole genome shotgun (WGS) entry which is preliminary data.</text>
</comment>
<evidence type="ECO:0000313" key="2">
    <source>
        <dbReference type="EMBL" id="CAL4792500.1"/>
    </source>
</evidence>
<reference evidence="2 3" key="2">
    <citation type="submission" date="2024-05" db="EMBL/GenBank/DDBJ databases">
        <authorList>
            <person name="Chen Y."/>
            <person name="Shah S."/>
            <person name="Dougan E. K."/>
            <person name="Thang M."/>
            <person name="Chan C."/>
        </authorList>
    </citation>
    <scope>NUCLEOTIDE SEQUENCE [LARGE SCALE GENOMIC DNA]</scope>
</reference>
<dbReference type="EMBL" id="CAMXCT010003573">
    <property type="protein sequence ID" value="CAI4005188.1"/>
    <property type="molecule type" value="Genomic_DNA"/>
</dbReference>
<organism evidence="1">
    <name type="scientific">Cladocopium goreaui</name>
    <dbReference type="NCBI Taxonomy" id="2562237"/>
    <lineage>
        <taxon>Eukaryota</taxon>
        <taxon>Sar</taxon>
        <taxon>Alveolata</taxon>
        <taxon>Dinophyceae</taxon>
        <taxon>Suessiales</taxon>
        <taxon>Symbiodiniaceae</taxon>
        <taxon>Cladocopium</taxon>
    </lineage>
</organism>
<keyword evidence="3" id="KW-1185">Reference proteome</keyword>